<evidence type="ECO:0000256" key="1">
    <source>
        <dbReference type="ARBA" id="ARBA00004613"/>
    </source>
</evidence>
<dbReference type="GO" id="GO:0008237">
    <property type="term" value="F:metallopeptidase activity"/>
    <property type="evidence" value="ECO:0007669"/>
    <property type="project" value="InterPro"/>
</dbReference>
<name>A0AAX3NRG9_9GAMM</name>
<dbReference type="SUPFAM" id="SSF55486">
    <property type="entry name" value="Metalloproteases ('zincins'), catalytic domain"/>
    <property type="match status" value="1"/>
</dbReference>
<gene>
    <name evidence="4" type="ORF">PYU98_16330</name>
</gene>
<evidence type="ECO:0000313" key="5">
    <source>
        <dbReference type="Proteomes" id="UP001213721"/>
    </source>
</evidence>
<dbReference type="PROSITE" id="PS51995">
    <property type="entry name" value="ATLF"/>
    <property type="match status" value="1"/>
</dbReference>
<sequence length="393" mass="42686">MNTTSATSLTSLYRDLNLSSANSQQELRASNGNLYLKEGKALVSVESRRLEHREAAIGQVISAMTREYGLSEGEAGSLLRSVQADSGKVTVADIRQLHNELSLGARHKNERSQELQQVADLRKEQLVSATRAQGLASHIRTHEQLRSAITQQHGAQTLALLDDKLPTFMHTRGMLTPRHIETIGQLLNSGEVTRFQKAITMVTLNPNSPVDSQAARAVAIELAKLPLNLLNQADAEGLTVRVTHDNVTTYHTHLAGTGARGHHGGGWDTLPGVGAFGGSKETVIAMEQAGSGKWRVGTHHGSANLVLHEFGHSVDRLVGASTTGTNLSKDSAFYAAWYNDYNKLGNTYFQQAGPKGDYEPGLEESFAEGLARLYGDNNAFAHWNHIEAELLKL</sequence>
<organism evidence="4 5">
    <name type="scientific">Aeromonas allosaccharophila</name>
    <dbReference type="NCBI Taxonomy" id="656"/>
    <lineage>
        <taxon>Bacteria</taxon>
        <taxon>Pseudomonadati</taxon>
        <taxon>Pseudomonadota</taxon>
        <taxon>Gammaproteobacteria</taxon>
        <taxon>Aeromonadales</taxon>
        <taxon>Aeromonadaceae</taxon>
        <taxon>Aeromonas</taxon>
    </lineage>
</organism>
<dbReference type="Gene3D" id="3.40.390.10">
    <property type="entry name" value="Collagenase (Catalytic Domain)"/>
    <property type="match status" value="1"/>
</dbReference>
<dbReference type="InterPro" id="IPR014781">
    <property type="entry name" value="Anthrax_toxin_lethal/edema_N/C"/>
</dbReference>
<reference evidence="4" key="1">
    <citation type="submission" date="2023-02" db="EMBL/GenBank/DDBJ databases">
        <title>The sequence of Aeromonas allosaccharophila K520.</title>
        <authorList>
            <person name="Luo X."/>
        </authorList>
    </citation>
    <scope>NUCLEOTIDE SEQUENCE</scope>
    <source>
        <strain evidence="4">K520</strain>
    </source>
</reference>
<dbReference type="InterPro" id="IPR024079">
    <property type="entry name" value="MetalloPept_cat_dom_sf"/>
</dbReference>
<keyword evidence="2" id="KW-0964">Secreted</keyword>
<feature type="domain" description="ATLF-like" evidence="3">
    <location>
        <begin position="195"/>
        <end position="393"/>
    </location>
</feature>
<comment type="subcellular location">
    <subcellularLocation>
        <location evidence="1">Secreted</location>
    </subcellularLocation>
</comment>
<dbReference type="Pfam" id="PF07737">
    <property type="entry name" value="ATLF"/>
    <property type="match status" value="1"/>
</dbReference>
<dbReference type="AlphaFoldDB" id="A0AAX3NRG9"/>
<evidence type="ECO:0000313" key="4">
    <source>
        <dbReference type="EMBL" id="WED75487.1"/>
    </source>
</evidence>
<dbReference type="EMBL" id="CP118988">
    <property type="protein sequence ID" value="WED75487.1"/>
    <property type="molecule type" value="Genomic_DNA"/>
</dbReference>
<dbReference type="Proteomes" id="UP001213721">
    <property type="component" value="Chromosome"/>
</dbReference>
<accession>A0AAX3NRG9</accession>
<proteinExistence type="predicted"/>
<dbReference type="GO" id="GO:0005576">
    <property type="term" value="C:extracellular region"/>
    <property type="evidence" value="ECO:0007669"/>
    <property type="project" value="UniProtKB-SubCell"/>
</dbReference>
<protein>
    <recommendedName>
        <fullName evidence="3">ATLF-like domain-containing protein</fullName>
    </recommendedName>
</protein>
<evidence type="ECO:0000259" key="3">
    <source>
        <dbReference type="PROSITE" id="PS51995"/>
    </source>
</evidence>
<dbReference type="RefSeq" id="WP_275056671.1">
    <property type="nucleotide sequence ID" value="NZ_CP118988.1"/>
</dbReference>
<evidence type="ECO:0000256" key="2">
    <source>
        <dbReference type="ARBA" id="ARBA00022525"/>
    </source>
</evidence>
<dbReference type="InterPro" id="IPR047568">
    <property type="entry name" value="ATLF-like_dom"/>
</dbReference>